<dbReference type="InterPro" id="IPR002889">
    <property type="entry name" value="WSC_carb-bd"/>
</dbReference>
<dbReference type="Proteomes" id="UP000284706">
    <property type="component" value="Unassembled WGS sequence"/>
</dbReference>
<evidence type="ECO:0000313" key="8">
    <source>
        <dbReference type="EMBL" id="PPQ96884.1"/>
    </source>
</evidence>
<comment type="subcellular location">
    <subcellularLocation>
        <location evidence="1">Membrane</location>
        <topology evidence="1">Single-pass membrane protein</topology>
    </subcellularLocation>
</comment>
<evidence type="ECO:0000256" key="5">
    <source>
        <dbReference type="ARBA" id="ARBA00023136"/>
    </source>
</evidence>
<keyword evidence="6" id="KW-0325">Glycoprotein</keyword>
<keyword evidence="3" id="KW-0732">Signal</keyword>
<organism evidence="8 9">
    <name type="scientific">Gymnopilus dilepis</name>
    <dbReference type="NCBI Taxonomy" id="231916"/>
    <lineage>
        <taxon>Eukaryota</taxon>
        <taxon>Fungi</taxon>
        <taxon>Dikarya</taxon>
        <taxon>Basidiomycota</taxon>
        <taxon>Agaricomycotina</taxon>
        <taxon>Agaricomycetes</taxon>
        <taxon>Agaricomycetidae</taxon>
        <taxon>Agaricales</taxon>
        <taxon>Agaricineae</taxon>
        <taxon>Hymenogastraceae</taxon>
        <taxon>Gymnopilus</taxon>
    </lineage>
</organism>
<dbReference type="STRING" id="231916.A0A409Y1F6"/>
<feature type="domain" description="WSC" evidence="7">
    <location>
        <begin position="109"/>
        <end position="204"/>
    </location>
</feature>
<keyword evidence="5" id="KW-0472">Membrane</keyword>
<name>A0A409Y1F6_9AGAR</name>
<evidence type="ECO:0000313" key="9">
    <source>
        <dbReference type="Proteomes" id="UP000284706"/>
    </source>
</evidence>
<dbReference type="AlphaFoldDB" id="A0A409Y1F6"/>
<keyword evidence="9" id="KW-1185">Reference proteome</keyword>
<sequence>MTHSDTPASRTLRTAAYTDVTGMTIESCTAFCASGGYAYAGVEYYRVNCDNTIESPGAPIDESTCNTPCAGDFNEICGGAGGLSVYQDTALPPPPPPPPAAEIKQTAGVFEFVGCFEDGVNGAARSLQTQLNIQTQSVTAESCTAACKAAGYVLAGLEYGQECWCDSYMPLAISTPNSDCNMPCTGDATEICGAGNRLAVYQDSTAPPLDVQTCLTNAQLHASGSGRFQFNLAALPVDGGASQVVGNYELPAMAGQPTYFFLSALPFDREAHSFSLGGNVLYPDSFEGEGNPIPLEPSPGGSQRFAAWSTFTPYAGYCAKPNFVSPFGVFIGPPVLSVSGHADLWALCSGTSVVYAPAANATGCEAVVLEMTQYDYTY</sequence>
<dbReference type="PANTHER" id="PTHR24269">
    <property type="entry name" value="KREMEN PROTEIN"/>
    <property type="match status" value="1"/>
</dbReference>
<dbReference type="PANTHER" id="PTHR24269:SF16">
    <property type="entry name" value="PROTEIN SLG1"/>
    <property type="match status" value="1"/>
</dbReference>
<accession>A0A409Y1F6</accession>
<dbReference type="SMART" id="SM00321">
    <property type="entry name" value="WSC"/>
    <property type="match status" value="2"/>
</dbReference>
<dbReference type="GO" id="GO:0005886">
    <property type="term" value="C:plasma membrane"/>
    <property type="evidence" value="ECO:0007669"/>
    <property type="project" value="TreeGrafter"/>
</dbReference>
<dbReference type="InParanoid" id="A0A409Y1F6"/>
<evidence type="ECO:0000256" key="6">
    <source>
        <dbReference type="ARBA" id="ARBA00023180"/>
    </source>
</evidence>
<reference evidence="8 9" key="1">
    <citation type="journal article" date="2018" name="Evol. Lett.">
        <title>Horizontal gene cluster transfer increased hallucinogenic mushroom diversity.</title>
        <authorList>
            <person name="Reynolds H.T."/>
            <person name="Vijayakumar V."/>
            <person name="Gluck-Thaler E."/>
            <person name="Korotkin H.B."/>
            <person name="Matheny P.B."/>
            <person name="Slot J.C."/>
        </authorList>
    </citation>
    <scope>NUCLEOTIDE SEQUENCE [LARGE SCALE GENOMIC DNA]</scope>
    <source>
        <strain evidence="8 9">SRW20</strain>
    </source>
</reference>
<feature type="domain" description="WSC" evidence="7">
    <location>
        <begin position="1"/>
        <end position="89"/>
    </location>
</feature>
<evidence type="ECO:0000256" key="3">
    <source>
        <dbReference type="ARBA" id="ARBA00022729"/>
    </source>
</evidence>
<evidence type="ECO:0000256" key="4">
    <source>
        <dbReference type="ARBA" id="ARBA00022989"/>
    </source>
</evidence>
<dbReference type="OrthoDB" id="5985073at2759"/>
<dbReference type="InterPro" id="IPR051836">
    <property type="entry name" value="Kremen_rcpt"/>
</dbReference>
<keyword evidence="4" id="KW-1133">Transmembrane helix</keyword>
<gene>
    <name evidence="8" type="ORF">CVT26_005864</name>
</gene>
<evidence type="ECO:0000256" key="2">
    <source>
        <dbReference type="ARBA" id="ARBA00022692"/>
    </source>
</evidence>
<evidence type="ECO:0000259" key="7">
    <source>
        <dbReference type="PROSITE" id="PS51212"/>
    </source>
</evidence>
<dbReference type="PROSITE" id="PS51212">
    <property type="entry name" value="WSC"/>
    <property type="match status" value="2"/>
</dbReference>
<keyword evidence="2" id="KW-0812">Transmembrane</keyword>
<dbReference type="Pfam" id="PF01822">
    <property type="entry name" value="WSC"/>
    <property type="match status" value="2"/>
</dbReference>
<comment type="caution">
    <text evidence="8">The sequence shown here is derived from an EMBL/GenBank/DDBJ whole genome shotgun (WGS) entry which is preliminary data.</text>
</comment>
<protein>
    <recommendedName>
        <fullName evidence="7">WSC domain-containing protein</fullName>
    </recommendedName>
</protein>
<evidence type="ECO:0000256" key="1">
    <source>
        <dbReference type="ARBA" id="ARBA00004167"/>
    </source>
</evidence>
<dbReference type="EMBL" id="NHYE01001316">
    <property type="protein sequence ID" value="PPQ96884.1"/>
    <property type="molecule type" value="Genomic_DNA"/>
</dbReference>
<proteinExistence type="predicted"/>